<gene>
    <name evidence="4" type="ORF">QJS10_CPB15g02026</name>
</gene>
<dbReference type="EMBL" id="JAUJYO010000015">
    <property type="protein sequence ID" value="KAK1296145.1"/>
    <property type="molecule type" value="Genomic_DNA"/>
</dbReference>
<evidence type="ECO:0000259" key="3">
    <source>
        <dbReference type="PROSITE" id="PS51752"/>
    </source>
</evidence>
<dbReference type="InterPro" id="IPR001229">
    <property type="entry name" value="Jacalin-like_lectin_dom"/>
</dbReference>
<dbReference type="Proteomes" id="UP001180020">
    <property type="component" value="Unassembled WGS sequence"/>
</dbReference>
<accession>A0AAV9D4J4</accession>
<reference evidence="4" key="2">
    <citation type="submission" date="2023-06" db="EMBL/GenBank/DDBJ databases">
        <authorList>
            <person name="Ma L."/>
            <person name="Liu K.-W."/>
            <person name="Li Z."/>
            <person name="Hsiao Y.-Y."/>
            <person name="Qi Y."/>
            <person name="Fu T."/>
            <person name="Tang G."/>
            <person name="Zhang D."/>
            <person name="Sun W.-H."/>
            <person name="Liu D.-K."/>
            <person name="Li Y."/>
            <person name="Chen G.-Z."/>
            <person name="Liu X.-D."/>
            <person name="Liao X.-Y."/>
            <person name="Jiang Y.-T."/>
            <person name="Yu X."/>
            <person name="Hao Y."/>
            <person name="Huang J."/>
            <person name="Zhao X.-W."/>
            <person name="Ke S."/>
            <person name="Chen Y.-Y."/>
            <person name="Wu W.-L."/>
            <person name="Hsu J.-L."/>
            <person name="Lin Y.-F."/>
            <person name="Huang M.-D."/>
            <person name="Li C.-Y."/>
            <person name="Huang L."/>
            <person name="Wang Z.-W."/>
            <person name="Zhao X."/>
            <person name="Zhong W.-Y."/>
            <person name="Peng D.-H."/>
            <person name="Ahmad S."/>
            <person name="Lan S."/>
            <person name="Zhang J.-S."/>
            <person name="Tsai W.-C."/>
            <person name="Van De Peer Y."/>
            <person name="Liu Z.-J."/>
        </authorList>
    </citation>
    <scope>NUCLEOTIDE SEQUENCE</scope>
    <source>
        <strain evidence="4">CP</strain>
        <tissue evidence="4">Leaves</tissue>
    </source>
</reference>
<dbReference type="Pfam" id="PF01419">
    <property type="entry name" value="Jacalin"/>
    <property type="match status" value="1"/>
</dbReference>
<dbReference type="GO" id="GO:0030246">
    <property type="term" value="F:carbohydrate binding"/>
    <property type="evidence" value="ECO:0007669"/>
    <property type="project" value="UniProtKB-KW"/>
</dbReference>
<dbReference type="PANTHER" id="PTHR47293">
    <property type="entry name" value="JACALIN-RELATED LECTIN 3"/>
    <property type="match status" value="1"/>
</dbReference>
<dbReference type="CDD" id="cd09612">
    <property type="entry name" value="Jacalin"/>
    <property type="match status" value="1"/>
</dbReference>
<comment type="similarity">
    <text evidence="1">Belongs to the jacalin lectin family.</text>
</comment>
<evidence type="ECO:0000256" key="2">
    <source>
        <dbReference type="ARBA" id="ARBA00022734"/>
    </source>
</evidence>
<dbReference type="AlphaFoldDB" id="A0AAV9D4J4"/>
<reference evidence="4" key="1">
    <citation type="journal article" date="2023" name="Nat. Commun.">
        <title>Diploid and tetraploid genomes of Acorus and the evolution of monocots.</title>
        <authorList>
            <person name="Ma L."/>
            <person name="Liu K.W."/>
            <person name="Li Z."/>
            <person name="Hsiao Y.Y."/>
            <person name="Qi Y."/>
            <person name="Fu T."/>
            <person name="Tang G.D."/>
            <person name="Zhang D."/>
            <person name="Sun W.H."/>
            <person name="Liu D.K."/>
            <person name="Li Y."/>
            <person name="Chen G.Z."/>
            <person name="Liu X.D."/>
            <person name="Liao X.Y."/>
            <person name="Jiang Y.T."/>
            <person name="Yu X."/>
            <person name="Hao Y."/>
            <person name="Huang J."/>
            <person name="Zhao X.W."/>
            <person name="Ke S."/>
            <person name="Chen Y.Y."/>
            <person name="Wu W.L."/>
            <person name="Hsu J.L."/>
            <person name="Lin Y.F."/>
            <person name="Huang M.D."/>
            <person name="Li C.Y."/>
            <person name="Huang L."/>
            <person name="Wang Z.W."/>
            <person name="Zhao X."/>
            <person name="Zhong W.Y."/>
            <person name="Peng D.H."/>
            <person name="Ahmad S."/>
            <person name="Lan S."/>
            <person name="Zhang J.S."/>
            <person name="Tsai W.C."/>
            <person name="Van de Peer Y."/>
            <person name="Liu Z.J."/>
        </authorList>
    </citation>
    <scope>NUCLEOTIDE SEQUENCE</scope>
    <source>
        <strain evidence="4">CP</strain>
    </source>
</reference>
<dbReference type="Gene3D" id="2.100.10.30">
    <property type="entry name" value="Jacalin-like lectin domain"/>
    <property type="match status" value="1"/>
</dbReference>
<dbReference type="InterPro" id="IPR036404">
    <property type="entry name" value="Jacalin-like_lectin_dom_sf"/>
</dbReference>
<dbReference type="SUPFAM" id="SSF51101">
    <property type="entry name" value="Mannose-binding lectins"/>
    <property type="match status" value="1"/>
</dbReference>
<dbReference type="SMART" id="SM00915">
    <property type="entry name" value="Jacalin"/>
    <property type="match status" value="1"/>
</dbReference>
<dbReference type="PANTHER" id="PTHR47293:SF68">
    <property type="entry name" value="JACALIN-RELATED LECTIN 3"/>
    <property type="match status" value="1"/>
</dbReference>
<keyword evidence="5" id="KW-1185">Reference proteome</keyword>
<evidence type="ECO:0000256" key="1">
    <source>
        <dbReference type="ARBA" id="ARBA00006568"/>
    </source>
</evidence>
<dbReference type="FunFam" id="2.100.10.30:FF:000001">
    <property type="entry name" value="Jacalin-related lectin 33"/>
    <property type="match status" value="1"/>
</dbReference>
<name>A0AAV9D4J4_ACOCL</name>
<dbReference type="PROSITE" id="PS51752">
    <property type="entry name" value="JACALIN_LECTIN"/>
    <property type="match status" value="1"/>
</dbReference>
<feature type="domain" description="Jacalin-type lectin" evidence="3">
    <location>
        <begin position="3"/>
        <end position="145"/>
    </location>
</feature>
<dbReference type="InterPro" id="IPR033734">
    <property type="entry name" value="Jacalin-like_lectin_dom_plant"/>
</dbReference>
<evidence type="ECO:0000313" key="5">
    <source>
        <dbReference type="Proteomes" id="UP001180020"/>
    </source>
</evidence>
<protein>
    <recommendedName>
        <fullName evidence="3">Jacalin-type lectin domain-containing protein</fullName>
    </recommendedName>
</protein>
<proteinExistence type="inferred from homology"/>
<keyword evidence="2" id="KW-0430">Lectin</keyword>
<evidence type="ECO:0000313" key="4">
    <source>
        <dbReference type="EMBL" id="KAK1296145.1"/>
    </source>
</evidence>
<sequence>MVFVGVGPFGGKGGVPFDHDKATAIKKIIIYSDDYVDSICFEHEHEDGSTSWSKRLGGDGGSKHEVVFNYPDEYLKQIDGCYKSFSDDSLIIKSLTFFTNKAMYGPYGTDDSISTFTIPTKDSEIVGFFGASGKYLDKIGVYLKPRDELESSSA</sequence>
<organism evidence="4 5">
    <name type="scientific">Acorus calamus</name>
    <name type="common">Sweet flag</name>
    <dbReference type="NCBI Taxonomy" id="4465"/>
    <lineage>
        <taxon>Eukaryota</taxon>
        <taxon>Viridiplantae</taxon>
        <taxon>Streptophyta</taxon>
        <taxon>Embryophyta</taxon>
        <taxon>Tracheophyta</taxon>
        <taxon>Spermatophyta</taxon>
        <taxon>Magnoliopsida</taxon>
        <taxon>Liliopsida</taxon>
        <taxon>Acoraceae</taxon>
        <taxon>Acorus</taxon>
    </lineage>
</organism>
<comment type="caution">
    <text evidence="4">The sequence shown here is derived from an EMBL/GenBank/DDBJ whole genome shotgun (WGS) entry which is preliminary data.</text>
</comment>